<name>A0A8H3JAF6_9LECA</name>
<sequence>MRTEWRLRTIPIALKNILDNPRVGRYVKKLHVGALHDDWAYRAHHVEEDDSIEAQKDFSEKCTTFAKAACQSDYLYGPGYTERNWESLIQDGDEEFPLALLLPVLPNLYTLSIKWYPGGEPWLGETVKRVPTAAMPMLSNLRTVFIESGADGYVDFEYLLLFSALPSLKSLSAREGWHDDLHRRHSPSSTPHSNATHLIMS</sequence>
<dbReference type="AlphaFoldDB" id="A0A8H3JAF6"/>
<evidence type="ECO:0000313" key="3">
    <source>
        <dbReference type="Proteomes" id="UP000664203"/>
    </source>
</evidence>
<keyword evidence="3" id="KW-1185">Reference proteome</keyword>
<reference evidence="2" key="1">
    <citation type="submission" date="2021-03" db="EMBL/GenBank/DDBJ databases">
        <authorList>
            <person name="Tagirdzhanova G."/>
        </authorList>
    </citation>
    <scope>NUCLEOTIDE SEQUENCE</scope>
</reference>
<evidence type="ECO:0000313" key="2">
    <source>
        <dbReference type="EMBL" id="CAF9943706.1"/>
    </source>
</evidence>
<protein>
    <submittedName>
        <fullName evidence="2">Uncharacterized protein</fullName>
    </submittedName>
</protein>
<comment type="caution">
    <text evidence="2">The sequence shown here is derived from an EMBL/GenBank/DDBJ whole genome shotgun (WGS) entry which is preliminary data.</text>
</comment>
<dbReference type="Proteomes" id="UP000664203">
    <property type="component" value="Unassembled WGS sequence"/>
</dbReference>
<organism evidence="2 3">
    <name type="scientific">Alectoria fallacina</name>
    <dbReference type="NCBI Taxonomy" id="1903189"/>
    <lineage>
        <taxon>Eukaryota</taxon>
        <taxon>Fungi</taxon>
        <taxon>Dikarya</taxon>
        <taxon>Ascomycota</taxon>
        <taxon>Pezizomycotina</taxon>
        <taxon>Lecanoromycetes</taxon>
        <taxon>OSLEUM clade</taxon>
        <taxon>Lecanoromycetidae</taxon>
        <taxon>Lecanorales</taxon>
        <taxon>Lecanorineae</taxon>
        <taxon>Parmeliaceae</taxon>
        <taxon>Alectoria</taxon>
    </lineage>
</organism>
<evidence type="ECO:0000256" key="1">
    <source>
        <dbReference type="SAM" id="MobiDB-lite"/>
    </source>
</evidence>
<accession>A0A8H3JAF6</accession>
<proteinExistence type="predicted"/>
<gene>
    <name evidence="2" type="ORF">ALECFALPRED_000992</name>
</gene>
<dbReference type="EMBL" id="CAJPDR010001195">
    <property type="protein sequence ID" value="CAF9943706.1"/>
    <property type="molecule type" value="Genomic_DNA"/>
</dbReference>
<feature type="region of interest" description="Disordered" evidence="1">
    <location>
        <begin position="181"/>
        <end position="201"/>
    </location>
</feature>